<gene>
    <name evidence="5" type="ORF">O3G_MSEX002097</name>
</gene>
<dbReference type="GO" id="GO:0005655">
    <property type="term" value="C:nucleolar ribonuclease P complex"/>
    <property type="evidence" value="ECO:0007669"/>
    <property type="project" value="TreeGrafter"/>
</dbReference>
<dbReference type="EMBL" id="JH668290">
    <property type="protein sequence ID" value="KAG6441955.1"/>
    <property type="molecule type" value="Genomic_DNA"/>
</dbReference>
<keyword evidence="1" id="KW-0819">tRNA processing</keyword>
<accession>A0A921YMT5</accession>
<evidence type="ECO:0000256" key="1">
    <source>
        <dbReference type="ARBA" id="ARBA00022694"/>
    </source>
</evidence>
<evidence type="ECO:0000256" key="3">
    <source>
        <dbReference type="ARBA" id="ARBA00022833"/>
    </source>
</evidence>
<keyword evidence="6" id="KW-1185">Reference proteome</keyword>
<comment type="similarity">
    <text evidence="4">Belongs to the eukaryotic/archaeal RNase P protein component 4 family.</text>
</comment>
<name>A0A921YMT5_MANSE</name>
<evidence type="ECO:0000313" key="5">
    <source>
        <dbReference type="EMBL" id="KAG6441955.1"/>
    </source>
</evidence>
<organism evidence="5 6">
    <name type="scientific">Manduca sexta</name>
    <name type="common">Tobacco hawkmoth</name>
    <name type="synonym">Tobacco hornworm</name>
    <dbReference type="NCBI Taxonomy" id="7130"/>
    <lineage>
        <taxon>Eukaryota</taxon>
        <taxon>Metazoa</taxon>
        <taxon>Ecdysozoa</taxon>
        <taxon>Arthropoda</taxon>
        <taxon>Hexapoda</taxon>
        <taxon>Insecta</taxon>
        <taxon>Pterygota</taxon>
        <taxon>Neoptera</taxon>
        <taxon>Endopterygota</taxon>
        <taxon>Lepidoptera</taxon>
        <taxon>Glossata</taxon>
        <taxon>Ditrysia</taxon>
        <taxon>Bombycoidea</taxon>
        <taxon>Sphingidae</taxon>
        <taxon>Sphinginae</taxon>
        <taxon>Sphingini</taxon>
        <taxon>Manduca</taxon>
    </lineage>
</organism>
<dbReference type="PANTHER" id="PTHR14742">
    <property type="entry name" value="RIBONUCLEASE P SUBUNIT P21"/>
    <property type="match status" value="1"/>
</dbReference>
<sequence>MKKIQSGDSFQRMNYLYQISKHVVEKNAALSSYYNTLMINLAKKSVLKIHPDIKRQVCKKCRCMLVNNVSAKMKFKSKKKSKIIEWTCNTCNTKKSFPADKNNQKTLWLEREEAEVKDCNNYEK</sequence>
<dbReference type="GO" id="GO:0008033">
    <property type="term" value="P:tRNA processing"/>
    <property type="evidence" value="ECO:0007669"/>
    <property type="project" value="UniProtKB-KW"/>
</dbReference>
<comment type="caution">
    <text evidence="5">The sequence shown here is derived from an EMBL/GenBank/DDBJ whole genome shotgun (WGS) entry which is preliminary data.</text>
</comment>
<proteinExistence type="inferred from homology"/>
<keyword evidence="2" id="KW-0479">Metal-binding</keyword>
<keyword evidence="3" id="KW-0862">Zinc</keyword>
<dbReference type="AlphaFoldDB" id="A0A921YMT5"/>
<dbReference type="InterPro" id="IPR007175">
    <property type="entry name" value="Rpr2/Snm1/Rpp21"/>
</dbReference>
<reference evidence="5" key="1">
    <citation type="journal article" date="2016" name="Insect Biochem. Mol. Biol.">
        <title>Multifaceted biological insights from a draft genome sequence of the tobacco hornworm moth, Manduca sexta.</title>
        <authorList>
            <person name="Kanost M.R."/>
            <person name="Arrese E.L."/>
            <person name="Cao X."/>
            <person name="Chen Y.R."/>
            <person name="Chellapilla S."/>
            <person name="Goldsmith M.R."/>
            <person name="Grosse-Wilde E."/>
            <person name="Heckel D.G."/>
            <person name="Herndon N."/>
            <person name="Jiang H."/>
            <person name="Papanicolaou A."/>
            <person name="Qu J."/>
            <person name="Soulages J.L."/>
            <person name="Vogel H."/>
            <person name="Walters J."/>
            <person name="Waterhouse R.M."/>
            <person name="Ahn S.J."/>
            <person name="Almeida F.C."/>
            <person name="An C."/>
            <person name="Aqrawi P."/>
            <person name="Bretschneider A."/>
            <person name="Bryant W.B."/>
            <person name="Bucks S."/>
            <person name="Chao H."/>
            <person name="Chevignon G."/>
            <person name="Christen J.M."/>
            <person name="Clarke D.F."/>
            <person name="Dittmer N.T."/>
            <person name="Ferguson L.C.F."/>
            <person name="Garavelou S."/>
            <person name="Gordon K.H.J."/>
            <person name="Gunaratna R.T."/>
            <person name="Han Y."/>
            <person name="Hauser F."/>
            <person name="He Y."/>
            <person name="Heidel-Fischer H."/>
            <person name="Hirsh A."/>
            <person name="Hu Y."/>
            <person name="Jiang H."/>
            <person name="Kalra D."/>
            <person name="Klinner C."/>
            <person name="Konig C."/>
            <person name="Kovar C."/>
            <person name="Kroll A.R."/>
            <person name="Kuwar S.S."/>
            <person name="Lee S.L."/>
            <person name="Lehman R."/>
            <person name="Li K."/>
            <person name="Li Z."/>
            <person name="Liang H."/>
            <person name="Lovelace S."/>
            <person name="Lu Z."/>
            <person name="Mansfield J.H."/>
            <person name="McCulloch K.J."/>
            <person name="Mathew T."/>
            <person name="Morton B."/>
            <person name="Muzny D.M."/>
            <person name="Neunemann D."/>
            <person name="Ongeri F."/>
            <person name="Pauchet Y."/>
            <person name="Pu L.L."/>
            <person name="Pyrousis I."/>
            <person name="Rao X.J."/>
            <person name="Redding A."/>
            <person name="Roesel C."/>
            <person name="Sanchez-Gracia A."/>
            <person name="Schaack S."/>
            <person name="Shukla A."/>
            <person name="Tetreau G."/>
            <person name="Wang Y."/>
            <person name="Xiong G.H."/>
            <person name="Traut W."/>
            <person name="Walsh T.K."/>
            <person name="Worley K.C."/>
            <person name="Wu D."/>
            <person name="Wu W."/>
            <person name="Wu Y.Q."/>
            <person name="Zhang X."/>
            <person name="Zou Z."/>
            <person name="Zucker H."/>
            <person name="Briscoe A.D."/>
            <person name="Burmester T."/>
            <person name="Clem R.J."/>
            <person name="Feyereisen R."/>
            <person name="Grimmelikhuijzen C.J.P."/>
            <person name="Hamodrakas S.J."/>
            <person name="Hansson B.S."/>
            <person name="Huguet E."/>
            <person name="Jermiin L.S."/>
            <person name="Lan Q."/>
            <person name="Lehman H.K."/>
            <person name="Lorenzen M."/>
            <person name="Merzendorfer H."/>
            <person name="Michalopoulos I."/>
            <person name="Morton D.B."/>
            <person name="Muthukrishnan S."/>
            <person name="Oakeshott J.G."/>
            <person name="Palmer W."/>
            <person name="Park Y."/>
            <person name="Passarelli A.L."/>
            <person name="Rozas J."/>
            <person name="Schwartz L.M."/>
            <person name="Smith W."/>
            <person name="Southgate A."/>
            <person name="Vilcinskas A."/>
            <person name="Vogt R."/>
            <person name="Wang P."/>
            <person name="Werren J."/>
            <person name="Yu X.Q."/>
            <person name="Zhou J.J."/>
            <person name="Brown S.J."/>
            <person name="Scherer S.E."/>
            <person name="Richards S."/>
            <person name="Blissard G.W."/>
        </authorList>
    </citation>
    <scope>NUCLEOTIDE SEQUENCE</scope>
</reference>
<evidence type="ECO:0000256" key="4">
    <source>
        <dbReference type="ARBA" id="ARBA00038402"/>
    </source>
</evidence>
<evidence type="ECO:0000313" key="6">
    <source>
        <dbReference type="Proteomes" id="UP000791440"/>
    </source>
</evidence>
<dbReference type="GO" id="GO:0046872">
    <property type="term" value="F:metal ion binding"/>
    <property type="evidence" value="ECO:0007669"/>
    <property type="project" value="UniProtKB-KW"/>
</dbReference>
<evidence type="ECO:0000256" key="2">
    <source>
        <dbReference type="ARBA" id="ARBA00022723"/>
    </source>
</evidence>
<reference evidence="5" key="2">
    <citation type="submission" date="2020-12" db="EMBL/GenBank/DDBJ databases">
        <authorList>
            <person name="Kanost M."/>
        </authorList>
    </citation>
    <scope>NUCLEOTIDE SEQUENCE</scope>
</reference>
<dbReference type="Pfam" id="PF04032">
    <property type="entry name" value="Rpr2"/>
    <property type="match status" value="1"/>
</dbReference>
<dbReference type="Proteomes" id="UP000791440">
    <property type="component" value="Unassembled WGS sequence"/>
</dbReference>
<dbReference type="PANTHER" id="PTHR14742:SF0">
    <property type="entry name" value="RIBONUCLEASE P PROTEIN SUBUNIT P21"/>
    <property type="match status" value="1"/>
</dbReference>
<protein>
    <submittedName>
        <fullName evidence="5">Uncharacterized protein</fullName>
    </submittedName>
</protein>